<protein>
    <submittedName>
        <fullName evidence="1">Uncharacterized protein</fullName>
    </submittedName>
</protein>
<dbReference type="Proteomes" id="UP000070700">
    <property type="component" value="Unassembled WGS sequence"/>
</dbReference>
<keyword evidence="2" id="KW-1185">Reference proteome</keyword>
<proteinExistence type="predicted"/>
<dbReference type="EMBL" id="KQ947445">
    <property type="protein sequence ID" value="KUJ06523.1"/>
    <property type="molecule type" value="Genomic_DNA"/>
</dbReference>
<accession>A0A132B2P8</accession>
<dbReference type="GeneID" id="28831533"/>
<dbReference type="AlphaFoldDB" id="A0A132B2P8"/>
<dbReference type="KEGG" id="psco:LY89DRAFT_769116"/>
<dbReference type="InParanoid" id="A0A132B2P8"/>
<evidence type="ECO:0000313" key="2">
    <source>
        <dbReference type="Proteomes" id="UP000070700"/>
    </source>
</evidence>
<gene>
    <name evidence="1" type="ORF">LY89DRAFT_769116</name>
</gene>
<sequence>MVTGLLAGANQIPFFAQTLPNFLSNSTMWGSFAPRQFTAHFFSIFAPVYEHIAPVDAASRIWTIATDEDWASTIGENPRHEPTGTSSIDFRSLDGRASEHLSSLGHSLLNLALPHSSTSTFNELNVETEISTLQDQLVGEFVTDAGITAATSDIERLKREIEA</sequence>
<organism evidence="1 2">
    <name type="scientific">Mollisia scopiformis</name>
    <name type="common">Conifer needle endophyte fungus</name>
    <name type="synonym">Phialocephala scopiformis</name>
    <dbReference type="NCBI Taxonomy" id="149040"/>
    <lineage>
        <taxon>Eukaryota</taxon>
        <taxon>Fungi</taxon>
        <taxon>Dikarya</taxon>
        <taxon>Ascomycota</taxon>
        <taxon>Pezizomycotina</taxon>
        <taxon>Leotiomycetes</taxon>
        <taxon>Helotiales</taxon>
        <taxon>Mollisiaceae</taxon>
        <taxon>Mollisia</taxon>
    </lineage>
</organism>
<evidence type="ECO:0000313" key="1">
    <source>
        <dbReference type="EMBL" id="KUJ06523.1"/>
    </source>
</evidence>
<name>A0A132B2P8_MOLSC</name>
<reference evidence="1 2" key="1">
    <citation type="submission" date="2015-10" db="EMBL/GenBank/DDBJ databases">
        <title>Full genome of DAOMC 229536 Phialocephala scopiformis, a fungal endophyte of spruce producing the potent anti-insectan compound rugulosin.</title>
        <authorList>
            <consortium name="DOE Joint Genome Institute"/>
            <person name="Walker A.K."/>
            <person name="Frasz S.L."/>
            <person name="Seifert K.A."/>
            <person name="Miller J.D."/>
            <person name="Mondo S.J."/>
            <person name="Labutti K."/>
            <person name="Lipzen A."/>
            <person name="Dockter R."/>
            <person name="Kennedy M."/>
            <person name="Grigoriev I.V."/>
            <person name="Spatafora J.W."/>
        </authorList>
    </citation>
    <scope>NUCLEOTIDE SEQUENCE [LARGE SCALE GENOMIC DNA]</scope>
    <source>
        <strain evidence="1 2">CBS 120377</strain>
    </source>
</reference>
<dbReference type="RefSeq" id="XP_018060878.1">
    <property type="nucleotide sequence ID" value="XM_018221807.1"/>
</dbReference>